<keyword evidence="5 9" id="KW-0812">Transmembrane</keyword>
<reference evidence="10 11" key="1">
    <citation type="submission" date="2014-07" db="EMBL/GenBank/DDBJ databases">
        <title>Comparative analysis of Nitrosococcus oceani genome inventories of strains from Pacific and Atlantic gyres.</title>
        <authorList>
            <person name="Lim C.K."/>
            <person name="Wang L."/>
            <person name="Sayavedra-Soto L.A."/>
            <person name="Klotz M.G."/>
        </authorList>
    </citation>
    <scope>NUCLEOTIDE SEQUENCE [LARGE SCALE GENOMIC DNA]</scope>
    <source>
        <strain evidence="10 11">C-27</strain>
    </source>
</reference>
<evidence type="ECO:0000256" key="7">
    <source>
        <dbReference type="ARBA" id="ARBA00023065"/>
    </source>
</evidence>
<evidence type="ECO:0000256" key="6">
    <source>
        <dbReference type="ARBA" id="ARBA00022989"/>
    </source>
</evidence>
<feature type="transmembrane region" description="Helical" evidence="9">
    <location>
        <begin position="344"/>
        <end position="366"/>
    </location>
</feature>
<dbReference type="AlphaFoldDB" id="A0A0E2Z2J8"/>
<keyword evidence="7" id="KW-0406">Ion transport</keyword>
<dbReference type="Pfam" id="PF02386">
    <property type="entry name" value="TrkH"/>
    <property type="match status" value="1"/>
</dbReference>
<evidence type="ECO:0000313" key="10">
    <source>
        <dbReference type="EMBL" id="KFI19441.1"/>
    </source>
</evidence>
<evidence type="ECO:0000256" key="5">
    <source>
        <dbReference type="ARBA" id="ARBA00022692"/>
    </source>
</evidence>
<dbReference type="PANTHER" id="PTHR32024">
    <property type="entry name" value="TRK SYSTEM POTASSIUM UPTAKE PROTEIN TRKG-RELATED"/>
    <property type="match status" value="1"/>
</dbReference>
<feature type="transmembrane region" description="Helical" evidence="9">
    <location>
        <begin position="79"/>
        <end position="98"/>
    </location>
</feature>
<dbReference type="GO" id="GO:0008324">
    <property type="term" value="F:monoatomic cation transmembrane transporter activity"/>
    <property type="evidence" value="ECO:0007669"/>
    <property type="project" value="InterPro"/>
</dbReference>
<dbReference type="InterPro" id="IPR003445">
    <property type="entry name" value="Cat_transpt"/>
</dbReference>
<keyword evidence="4" id="KW-1003">Cell membrane</keyword>
<comment type="similarity">
    <text evidence="2">Belongs to the TrkH potassium transport family.</text>
</comment>
<dbReference type="EMBL" id="JPGN01000053">
    <property type="protein sequence ID" value="KFI19441.1"/>
    <property type="molecule type" value="Genomic_DNA"/>
</dbReference>
<evidence type="ECO:0000256" key="2">
    <source>
        <dbReference type="ARBA" id="ARBA00009137"/>
    </source>
</evidence>
<keyword evidence="3" id="KW-0813">Transport</keyword>
<proteinExistence type="inferred from homology"/>
<organism evidence="10 11">
    <name type="scientific">Nitrosococcus oceani C-27</name>
    <dbReference type="NCBI Taxonomy" id="314279"/>
    <lineage>
        <taxon>Bacteria</taxon>
        <taxon>Pseudomonadati</taxon>
        <taxon>Pseudomonadota</taxon>
        <taxon>Gammaproteobacteria</taxon>
        <taxon>Chromatiales</taxon>
        <taxon>Chromatiaceae</taxon>
        <taxon>Nitrosococcus</taxon>
    </lineage>
</organism>
<feature type="transmembrane region" description="Helical" evidence="9">
    <location>
        <begin position="460"/>
        <end position="484"/>
    </location>
</feature>
<feature type="transmembrane region" description="Helical" evidence="9">
    <location>
        <begin position="241"/>
        <end position="263"/>
    </location>
</feature>
<dbReference type="GO" id="GO:0030001">
    <property type="term" value="P:metal ion transport"/>
    <property type="evidence" value="ECO:0007669"/>
    <property type="project" value="UniProtKB-ARBA"/>
</dbReference>
<dbReference type="HOGENOM" id="CLU_030708_3_0_6"/>
<feature type="transmembrane region" description="Helical" evidence="9">
    <location>
        <begin position="284"/>
        <end position="310"/>
    </location>
</feature>
<accession>A0A0E2Z2J8</accession>
<name>A0A0E2Z2J8_9GAMM</name>
<evidence type="ECO:0000256" key="9">
    <source>
        <dbReference type="SAM" id="Phobius"/>
    </source>
</evidence>
<gene>
    <name evidence="10" type="ORF">IB75_08680</name>
</gene>
<feature type="transmembrane region" description="Helical" evidence="9">
    <location>
        <begin position="20"/>
        <end position="42"/>
    </location>
</feature>
<protein>
    <submittedName>
        <fullName evidence="10">Cation transporter</fullName>
    </submittedName>
</protein>
<keyword evidence="8 9" id="KW-0472">Membrane</keyword>
<keyword evidence="6 9" id="KW-1133">Transmembrane helix</keyword>
<evidence type="ECO:0000256" key="3">
    <source>
        <dbReference type="ARBA" id="ARBA00022448"/>
    </source>
</evidence>
<feature type="transmembrane region" description="Helical" evidence="9">
    <location>
        <begin position="190"/>
        <end position="207"/>
    </location>
</feature>
<sequence>MDEGTSALSYAVHGRVVAKYLGQLLAMLAILTLAPLGASIIFNEYALSIRYLAIVLVLSFLAIPLARLSVPVQVQVNEALVVVVLTFILAPLVMSFALMGEGLSFLDAFFEAVSAITTTGLSTLASVEDKSQTFLFARAWMQWYGGLGIVVLSVALLMGQHIAARRLTEPMGGADDGWVTTARAHARRMLVVYGVLTGWGLWVLWMVEGDFSWALNYALSAVSTGGFSPSDKSLLGLDTSFARWAIILLALAGAIPLPLYYLIYHFGWRQALGKRGLRIFDMELRALVLIGLAGSGVLAWLLCSSLGLPWMESVFQGLLLGFSAQTTAGFSSLEVAELDSGSKLLLIGMMGIGGGVGSTAGGIKILRLLIFLRLVQFLIQGTALPPQAVHKPKLAGRILQEEEIRQVLLLILLFGMVVWCSWFLLVLFGALPLDAFFEVVSATGTVGLSTGITAPDLHPLLKLLLCLDMLFGRLEIIALLVLCYPHTWIGRRTGS</sequence>
<dbReference type="PANTHER" id="PTHR32024:SF2">
    <property type="entry name" value="TRK SYSTEM POTASSIUM UPTAKE PROTEIN TRKG-RELATED"/>
    <property type="match status" value="1"/>
</dbReference>
<evidence type="ECO:0000256" key="4">
    <source>
        <dbReference type="ARBA" id="ARBA00022475"/>
    </source>
</evidence>
<feature type="transmembrane region" description="Helical" evidence="9">
    <location>
        <begin position="407"/>
        <end position="431"/>
    </location>
</feature>
<evidence type="ECO:0000256" key="8">
    <source>
        <dbReference type="ARBA" id="ARBA00023136"/>
    </source>
</evidence>
<evidence type="ECO:0000313" key="11">
    <source>
        <dbReference type="Proteomes" id="UP000028839"/>
    </source>
</evidence>
<feature type="transmembrane region" description="Helical" evidence="9">
    <location>
        <begin position="139"/>
        <end position="158"/>
    </location>
</feature>
<comment type="subcellular location">
    <subcellularLocation>
        <location evidence="1">Cell membrane</location>
        <topology evidence="1">Multi-pass membrane protein</topology>
    </subcellularLocation>
</comment>
<feature type="transmembrane region" description="Helical" evidence="9">
    <location>
        <begin position="49"/>
        <end position="67"/>
    </location>
</feature>
<evidence type="ECO:0000256" key="1">
    <source>
        <dbReference type="ARBA" id="ARBA00004651"/>
    </source>
</evidence>
<dbReference type="Proteomes" id="UP000028839">
    <property type="component" value="Unassembled WGS sequence"/>
</dbReference>
<comment type="caution">
    <text evidence="10">The sequence shown here is derived from an EMBL/GenBank/DDBJ whole genome shotgun (WGS) entry which is preliminary data.</text>
</comment>
<dbReference type="GO" id="GO:0005886">
    <property type="term" value="C:plasma membrane"/>
    <property type="evidence" value="ECO:0007669"/>
    <property type="project" value="UniProtKB-SubCell"/>
</dbReference>